<evidence type="ECO:0000259" key="2">
    <source>
        <dbReference type="Pfam" id="PF13614"/>
    </source>
</evidence>
<dbReference type="PANTHER" id="PTHR13696:SF52">
    <property type="entry name" value="PARA FAMILY PROTEIN CT_582"/>
    <property type="match status" value="1"/>
</dbReference>
<name>A0A6B1G024_9CHLR</name>
<evidence type="ECO:0000313" key="3">
    <source>
        <dbReference type="EMBL" id="MYH61850.1"/>
    </source>
</evidence>
<dbReference type="Pfam" id="PF13614">
    <property type="entry name" value="AAA_31"/>
    <property type="match status" value="1"/>
</dbReference>
<dbReference type="AlphaFoldDB" id="A0A6B1G024"/>
<comment type="caution">
    <text evidence="3">The sequence shown here is derived from an EMBL/GenBank/DDBJ whole genome shotgun (WGS) entry which is preliminary data.</text>
</comment>
<proteinExistence type="inferred from homology"/>
<dbReference type="CDD" id="cd02042">
    <property type="entry name" value="ParAB_family"/>
    <property type="match status" value="1"/>
</dbReference>
<protein>
    <submittedName>
        <fullName evidence="3">ParA family protein</fullName>
    </submittedName>
</protein>
<comment type="similarity">
    <text evidence="1">Belongs to the ParA family.</text>
</comment>
<gene>
    <name evidence="3" type="ORF">F4148_08805</name>
</gene>
<feature type="domain" description="AAA" evidence="2">
    <location>
        <begin position="4"/>
        <end position="179"/>
    </location>
</feature>
<dbReference type="FunFam" id="3.40.50.300:FF:000285">
    <property type="entry name" value="Sporulation initiation inhibitor Soj"/>
    <property type="match status" value="1"/>
</dbReference>
<evidence type="ECO:0000256" key="1">
    <source>
        <dbReference type="ARBA" id="ARBA00006976"/>
    </source>
</evidence>
<dbReference type="InterPro" id="IPR025669">
    <property type="entry name" value="AAA_dom"/>
</dbReference>
<dbReference type="EMBL" id="VYDA01000330">
    <property type="protein sequence ID" value="MYH61850.1"/>
    <property type="molecule type" value="Genomic_DNA"/>
</dbReference>
<organism evidence="3">
    <name type="scientific">Caldilineaceae bacterium SB0675_bin_29</name>
    <dbReference type="NCBI Taxonomy" id="2605266"/>
    <lineage>
        <taxon>Bacteria</taxon>
        <taxon>Bacillati</taxon>
        <taxon>Chloroflexota</taxon>
        <taxon>Caldilineae</taxon>
        <taxon>Caldilineales</taxon>
        <taxon>Caldilineaceae</taxon>
    </lineage>
</organism>
<accession>A0A6B1G024</accession>
<dbReference type="InterPro" id="IPR027417">
    <property type="entry name" value="P-loop_NTPase"/>
</dbReference>
<dbReference type="SUPFAM" id="SSF52540">
    <property type="entry name" value="P-loop containing nucleoside triphosphate hydrolases"/>
    <property type="match status" value="1"/>
</dbReference>
<dbReference type="PANTHER" id="PTHR13696">
    <property type="entry name" value="P-LOOP CONTAINING NUCLEOSIDE TRIPHOSPHATE HYDROLASE"/>
    <property type="match status" value="1"/>
</dbReference>
<dbReference type="InterPro" id="IPR050678">
    <property type="entry name" value="DNA_Partitioning_ATPase"/>
</dbReference>
<reference evidence="3" key="1">
    <citation type="submission" date="2019-09" db="EMBL/GenBank/DDBJ databases">
        <title>Characterisation of the sponge microbiome using genome-centric metagenomics.</title>
        <authorList>
            <person name="Engelberts J.P."/>
            <person name="Robbins S.J."/>
            <person name="De Goeij J.M."/>
            <person name="Aranda M."/>
            <person name="Bell S.C."/>
            <person name="Webster N.S."/>
        </authorList>
    </citation>
    <scope>NUCLEOTIDE SEQUENCE</scope>
    <source>
        <strain evidence="3">SB0675_bin_29</strain>
    </source>
</reference>
<dbReference type="Gene3D" id="3.40.50.300">
    <property type="entry name" value="P-loop containing nucleotide triphosphate hydrolases"/>
    <property type="match status" value="1"/>
</dbReference>
<sequence length="281" mass="29573">MTTQIFAIANQKGGVGKTTTAVNLCAYLAAADCRVLLVDSDPQANATTSLGIDPRKPGTSLYDVLIDNRPVQEAVTATSFTGLSLVPANLDLAGAEVEMAARMAREQLLSKALQPLHNDYDYIIIDDPPSLGLITINGLTAADGIIIPVQCEYLALEGLSQLLSTIHQVRRVLNARLKVAGVLLTMSDARTNLSTQVVADVREHFPLETFETLIPRSVRLSEAPSHGLTILSYAPESAGALAYQALAAEFIGRFPVSVEAASDGLPGGLGAGSPGSVVPQR</sequence>